<feature type="binding site" evidence="9">
    <location>
        <position position="186"/>
    </location>
    <ligand>
        <name>[2Fe-2S] cluster</name>
        <dbReference type="ChEBI" id="CHEBI:190135"/>
    </ligand>
</feature>
<evidence type="ECO:0000313" key="13">
    <source>
        <dbReference type="Proteomes" id="UP000449547"/>
    </source>
</evidence>
<evidence type="ECO:0000256" key="4">
    <source>
        <dbReference type="ARBA" id="ARBA00022490"/>
    </source>
</evidence>
<accession>A0A642UNI7</accession>
<comment type="caution">
    <text evidence="12">The sequence shown here is derived from an EMBL/GenBank/DDBJ whole genome shotgun (WGS) entry which is preliminary data.</text>
</comment>
<feature type="binding site" evidence="9">
    <location>
        <position position="288"/>
    </location>
    <ligand>
        <name>[4Fe-4S] cluster</name>
        <dbReference type="ChEBI" id="CHEBI:49883"/>
    </ligand>
</feature>
<feature type="binding site" evidence="9">
    <location>
        <position position="274"/>
    </location>
    <ligand>
        <name>[4Fe-4S] cluster</name>
        <dbReference type="ChEBI" id="CHEBI:49883"/>
    </ligand>
</feature>
<keyword evidence="3 9" id="KW-0004">4Fe-4S</keyword>
<dbReference type="VEuPathDB" id="FungiDB:DIURU_003646"/>
<dbReference type="InterPro" id="IPR031838">
    <property type="entry name" value="Dre2_N"/>
</dbReference>
<dbReference type="EMBL" id="SWFT01000105">
    <property type="protein sequence ID" value="KAA8901276.1"/>
    <property type="molecule type" value="Genomic_DNA"/>
</dbReference>
<protein>
    <submittedName>
        <fullName evidence="12">Uncharacterized protein</fullName>
    </submittedName>
</protein>
<dbReference type="GO" id="GO:0051537">
    <property type="term" value="F:2 iron, 2 sulfur cluster binding"/>
    <property type="evidence" value="ECO:0007669"/>
    <property type="project" value="UniProtKB-UniRule"/>
</dbReference>
<keyword evidence="4 9" id="KW-0963">Cytoplasm</keyword>
<sequence>MTKTLFLLHPTVVTQPALVDEYKHRVASVSSSSHQQVVDRVARGEVALDNDYTTIVYVNPDSRSAPVPGPLMQLLFNSLVAGGEVRGDLPSDSSLDVIMAGFVEDDDVASFGGKKWVKPDLTAAAPVSLKRKPETTNTAPKTSAKLAFLNKPASNYVAESSLVSNDAGDDDSVAVGDDVIRLPQGCTFKKRRKACKDCTCGLKEIEEAEIVERQSAQSRVLASMARSATKEAEAIEARIAQRQAAAAASGPAVKFTADELAEIDFTVPGKTGGCGSCALGDAFRCDGCPFLGLPPFKPGEAIKIDMD</sequence>
<evidence type="ECO:0000256" key="9">
    <source>
        <dbReference type="HAMAP-Rule" id="MF_03115"/>
    </source>
</evidence>
<comment type="domain">
    <text evidence="9">The C-terminal domain binds 2 Fe-S clusters but is otherwise mostly in an intrinsically disordered conformation.</text>
</comment>
<evidence type="ECO:0000256" key="1">
    <source>
        <dbReference type="ARBA" id="ARBA00001966"/>
    </source>
</evidence>
<comment type="domain">
    <text evidence="9">The N-terminal domain has structural similarity with S-adenosyl-L-methionine-dependent methyltransferases, but does not bind S-adenosyl-L-methionine. It is required for correct assembly of the 2 Fe-S clusters.</text>
</comment>
<evidence type="ECO:0000259" key="10">
    <source>
        <dbReference type="Pfam" id="PF05093"/>
    </source>
</evidence>
<evidence type="ECO:0000256" key="6">
    <source>
        <dbReference type="ARBA" id="ARBA00023004"/>
    </source>
</evidence>
<dbReference type="GO" id="GO:0046872">
    <property type="term" value="F:metal ion binding"/>
    <property type="evidence" value="ECO:0007669"/>
    <property type="project" value="UniProtKB-KW"/>
</dbReference>
<dbReference type="HAMAP" id="MF_03115">
    <property type="entry name" value="Anamorsin"/>
    <property type="match status" value="1"/>
</dbReference>
<dbReference type="InterPro" id="IPR007785">
    <property type="entry name" value="Anamorsin"/>
</dbReference>
<dbReference type="GO" id="GO:0016226">
    <property type="term" value="P:iron-sulfur cluster assembly"/>
    <property type="evidence" value="ECO:0007669"/>
    <property type="project" value="UniProtKB-UniRule"/>
</dbReference>
<evidence type="ECO:0000256" key="7">
    <source>
        <dbReference type="ARBA" id="ARBA00023014"/>
    </source>
</evidence>
<evidence type="ECO:0000256" key="5">
    <source>
        <dbReference type="ARBA" id="ARBA00022723"/>
    </source>
</evidence>
<comment type="cofactor">
    <cofactor evidence="1 9">
        <name>[4Fe-4S] cluster</name>
        <dbReference type="ChEBI" id="CHEBI:49883"/>
    </cofactor>
</comment>
<feature type="domain" description="Anamorsin C-terminal" evidence="10">
    <location>
        <begin position="185"/>
        <end position="304"/>
    </location>
</feature>
<feature type="binding site" evidence="9">
    <location>
        <position position="200"/>
    </location>
    <ligand>
        <name>[2Fe-2S] cluster</name>
        <dbReference type="ChEBI" id="CHEBI:190135"/>
    </ligand>
</feature>
<dbReference type="OrthoDB" id="311633at2759"/>
<dbReference type="OMA" id="NKPASNY"/>
<comment type="subcellular location">
    <subcellularLocation>
        <location evidence="9">Cytoplasm</location>
    </subcellularLocation>
    <subcellularLocation>
        <location evidence="9">Mitochondrion intermembrane space</location>
    </subcellularLocation>
</comment>
<reference evidence="12 13" key="1">
    <citation type="submission" date="2019-07" db="EMBL/GenBank/DDBJ databases">
        <title>Genome assembly of two rare yeast pathogens: Diutina rugosa and Trichomonascus ciferrii.</title>
        <authorList>
            <person name="Mixao V."/>
            <person name="Saus E."/>
            <person name="Hansen A."/>
            <person name="Lass-Flor C."/>
            <person name="Gabaldon T."/>
        </authorList>
    </citation>
    <scope>NUCLEOTIDE SEQUENCE [LARGE SCALE GENOMIC DNA]</scope>
    <source>
        <strain evidence="12 13">CBS 613</strain>
    </source>
</reference>
<comment type="caution">
    <text evidence="9">Lacks conserved residue(s) required for the propagation of feature annotation.</text>
</comment>
<keyword evidence="7 9" id="KW-0411">Iron-sulfur</keyword>
<feature type="binding site" evidence="9">
    <location>
        <position position="285"/>
    </location>
    <ligand>
        <name>[4Fe-4S] cluster</name>
        <dbReference type="ChEBI" id="CHEBI:49883"/>
    </ligand>
</feature>
<name>A0A642UNI7_DIURU</name>
<keyword evidence="9" id="KW-0001">2Fe-2S</keyword>
<evidence type="ECO:0000259" key="11">
    <source>
        <dbReference type="Pfam" id="PF16803"/>
    </source>
</evidence>
<dbReference type="Gene3D" id="3.40.50.11000">
    <property type="entry name" value="Fe-S cluster assembly protein Dre2, N-terminal domain"/>
    <property type="match status" value="1"/>
</dbReference>
<dbReference type="PANTHER" id="PTHR13273">
    <property type="entry name" value="ANAMORSIN"/>
    <property type="match status" value="1"/>
</dbReference>
<feature type="region of interest" description="Fe-S binding site B" evidence="9">
    <location>
        <begin position="274"/>
        <end position="288"/>
    </location>
</feature>
<dbReference type="GO" id="GO:0051539">
    <property type="term" value="F:4 iron, 4 sulfur cluster binding"/>
    <property type="evidence" value="ECO:0007669"/>
    <property type="project" value="UniProtKB-KW"/>
</dbReference>
<evidence type="ECO:0000256" key="8">
    <source>
        <dbReference type="ARBA" id="ARBA00023128"/>
    </source>
</evidence>
<keyword evidence="5 9" id="KW-0479">Metal-binding</keyword>
<feature type="short sequence motif" description="Cx2C motif 1" evidence="9">
    <location>
        <begin position="274"/>
        <end position="277"/>
    </location>
</feature>
<feature type="binding site" evidence="9">
    <location>
        <position position="277"/>
    </location>
    <ligand>
        <name>[4Fe-4S] cluster</name>
        <dbReference type="ChEBI" id="CHEBI:49883"/>
    </ligand>
</feature>
<feature type="short sequence motif" description="Cx2C motif 2" evidence="9">
    <location>
        <begin position="285"/>
        <end position="288"/>
    </location>
</feature>
<comment type="similarity">
    <text evidence="2 9">Belongs to the anamorsin family.</text>
</comment>
<comment type="cofactor">
    <cofactor evidence="9">
        <name>[2Fe-2S] cluster</name>
        <dbReference type="ChEBI" id="CHEBI:190135"/>
    </cofactor>
</comment>
<comment type="domain">
    <text evidence="9">The twin Cx2C motifs are involved in the recognition by the mitochondrial MIA40-ERV1 disulfide relay system. The formation of 2 disulfide bonds in the Cx2C motifs through dithiol/disulfide exchange reactions effectively traps the protein in the mitochondrial intermembrane space.</text>
</comment>
<feature type="binding site" evidence="9">
    <location>
        <position position="198"/>
    </location>
    <ligand>
        <name>[2Fe-2S] cluster</name>
        <dbReference type="ChEBI" id="CHEBI:190135"/>
    </ligand>
</feature>
<evidence type="ECO:0000256" key="3">
    <source>
        <dbReference type="ARBA" id="ARBA00022485"/>
    </source>
</evidence>
<dbReference type="InterPro" id="IPR046408">
    <property type="entry name" value="CIAPIN1"/>
</dbReference>
<dbReference type="Proteomes" id="UP000449547">
    <property type="component" value="Unassembled WGS sequence"/>
</dbReference>
<proteinExistence type="inferred from homology"/>
<dbReference type="Pfam" id="PF16803">
    <property type="entry name" value="DRE2_N"/>
    <property type="match status" value="1"/>
</dbReference>
<dbReference type="GeneID" id="54782297"/>
<dbReference type="AlphaFoldDB" id="A0A642UNI7"/>
<keyword evidence="8 9" id="KW-0496">Mitochondrion</keyword>
<keyword evidence="13" id="KW-1185">Reference proteome</keyword>
<dbReference type="Pfam" id="PF05093">
    <property type="entry name" value="CIAPIN1"/>
    <property type="match status" value="1"/>
</dbReference>
<feature type="domain" description="Fe-S cluster assembly protein Dre2 N-terminal" evidence="11">
    <location>
        <begin position="3"/>
        <end position="130"/>
    </location>
</feature>
<feature type="binding site" evidence="9">
    <location>
        <position position="195"/>
    </location>
    <ligand>
        <name>[2Fe-2S] cluster</name>
        <dbReference type="ChEBI" id="CHEBI:190135"/>
    </ligand>
</feature>
<gene>
    <name evidence="12" type="ORF">DIURU_003646</name>
</gene>
<dbReference type="GO" id="GO:0009055">
    <property type="term" value="F:electron transfer activity"/>
    <property type="evidence" value="ECO:0007669"/>
    <property type="project" value="UniProtKB-UniRule"/>
</dbReference>
<organism evidence="12 13">
    <name type="scientific">Diutina rugosa</name>
    <name type="common">Yeast</name>
    <name type="synonym">Candida rugosa</name>
    <dbReference type="NCBI Taxonomy" id="5481"/>
    <lineage>
        <taxon>Eukaryota</taxon>
        <taxon>Fungi</taxon>
        <taxon>Dikarya</taxon>
        <taxon>Ascomycota</taxon>
        <taxon>Saccharomycotina</taxon>
        <taxon>Pichiomycetes</taxon>
        <taxon>Debaryomycetaceae</taxon>
        <taxon>Diutina</taxon>
    </lineage>
</organism>
<dbReference type="RefSeq" id="XP_034011899.1">
    <property type="nucleotide sequence ID" value="XM_034156431.1"/>
</dbReference>
<evidence type="ECO:0000256" key="2">
    <source>
        <dbReference type="ARBA" id="ARBA00008169"/>
    </source>
</evidence>
<keyword evidence="6 9" id="KW-0408">Iron</keyword>
<dbReference type="GO" id="GO:0005758">
    <property type="term" value="C:mitochondrial intermembrane space"/>
    <property type="evidence" value="ECO:0007669"/>
    <property type="project" value="UniProtKB-SubCell"/>
</dbReference>
<evidence type="ECO:0000313" key="12">
    <source>
        <dbReference type="EMBL" id="KAA8901276.1"/>
    </source>
</evidence>
<dbReference type="PANTHER" id="PTHR13273:SF14">
    <property type="entry name" value="ANAMORSIN"/>
    <property type="match status" value="1"/>
</dbReference>